<organism evidence="1 2">
    <name type="scientific">Mycena rosella</name>
    <name type="common">Pink bonnet</name>
    <name type="synonym">Agaricus rosellus</name>
    <dbReference type="NCBI Taxonomy" id="1033263"/>
    <lineage>
        <taxon>Eukaryota</taxon>
        <taxon>Fungi</taxon>
        <taxon>Dikarya</taxon>
        <taxon>Basidiomycota</taxon>
        <taxon>Agaricomycotina</taxon>
        <taxon>Agaricomycetes</taxon>
        <taxon>Agaricomycetidae</taxon>
        <taxon>Agaricales</taxon>
        <taxon>Marasmiineae</taxon>
        <taxon>Mycenaceae</taxon>
        <taxon>Mycena</taxon>
    </lineage>
</organism>
<keyword evidence="2" id="KW-1185">Reference proteome</keyword>
<dbReference type="AlphaFoldDB" id="A0AAD7CWZ3"/>
<gene>
    <name evidence="1" type="ORF">B0H17DRAFT_1184045</name>
</gene>
<dbReference type="EMBL" id="JARKIE010000195">
    <property type="protein sequence ID" value="KAJ7668228.1"/>
    <property type="molecule type" value="Genomic_DNA"/>
</dbReference>
<name>A0AAD7CWZ3_MYCRO</name>
<accession>A0AAD7CWZ3</accession>
<evidence type="ECO:0000313" key="1">
    <source>
        <dbReference type="EMBL" id="KAJ7668228.1"/>
    </source>
</evidence>
<protein>
    <submittedName>
        <fullName evidence="1">Uncharacterized protein</fullName>
    </submittedName>
</protein>
<sequence>MHIQTPCQPVYRVVRIRIRGQCLTQEVAYRIPSGVPTRAEDEPLVEIRPGRARMQYSELGIHIVGREIWGKWRTLEKIKTGPIKIFVKPSATSNTLGKPNLSVVLEMYSSGRGKFQDPGESVFDFRRAGTVLVLMPLASAGVNGDETAARGLGTRRLAGLFAACKDTFAAQAGTRLGISACVRTRRRAGVEEMVRYARAWTRDELFGMVGIRVFATLITLVMPAQNTMSWPLPGAGLPQTAPPHPLQAGVPGASAFPGAVVSGSTIKWRAARRGPS</sequence>
<comment type="caution">
    <text evidence="1">The sequence shown here is derived from an EMBL/GenBank/DDBJ whole genome shotgun (WGS) entry which is preliminary data.</text>
</comment>
<evidence type="ECO:0000313" key="2">
    <source>
        <dbReference type="Proteomes" id="UP001221757"/>
    </source>
</evidence>
<dbReference type="Proteomes" id="UP001221757">
    <property type="component" value="Unassembled WGS sequence"/>
</dbReference>
<reference evidence="1" key="1">
    <citation type="submission" date="2023-03" db="EMBL/GenBank/DDBJ databases">
        <title>Massive genome expansion in bonnet fungi (Mycena s.s.) driven by repeated elements and novel gene families across ecological guilds.</title>
        <authorList>
            <consortium name="Lawrence Berkeley National Laboratory"/>
            <person name="Harder C.B."/>
            <person name="Miyauchi S."/>
            <person name="Viragh M."/>
            <person name="Kuo A."/>
            <person name="Thoen E."/>
            <person name="Andreopoulos B."/>
            <person name="Lu D."/>
            <person name="Skrede I."/>
            <person name="Drula E."/>
            <person name="Henrissat B."/>
            <person name="Morin E."/>
            <person name="Kohler A."/>
            <person name="Barry K."/>
            <person name="LaButti K."/>
            <person name="Morin E."/>
            <person name="Salamov A."/>
            <person name="Lipzen A."/>
            <person name="Mereny Z."/>
            <person name="Hegedus B."/>
            <person name="Baldrian P."/>
            <person name="Stursova M."/>
            <person name="Weitz H."/>
            <person name="Taylor A."/>
            <person name="Grigoriev I.V."/>
            <person name="Nagy L.G."/>
            <person name="Martin F."/>
            <person name="Kauserud H."/>
        </authorList>
    </citation>
    <scope>NUCLEOTIDE SEQUENCE</scope>
    <source>
        <strain evidence="1">CBHHK067</strain>
    </source>
</reference>
<proteinExistence type="predicted"/>